<dbReference type="AlphaFoldDB" id="A0A1A0HJJ3"/>
<dbReference type="EMBL" id="LXTC01000001">
    <property type="protein sequence ID" value="OBA24057.1"/>
    <property type="molecule type" value="Genomic_DNA"/>
</dbReference>
<reference evidence="2 3" key="1">
    <citation type="submission" date="2016-05" db="EMBL/GenBank/DDBJ databases">
        <title>Comparative genomics of biotechnologically important yeasts.</title>
        <authorList>
            <consortium name="DOE Joint Genome Institute"/>
            <person name="Riley R."/>
            <person name="Haridas S."/>
            <person name="Wolfe K.H."/>
            <person name="Lopes M.R."/>
            <person name="Hittinger C.T."/>
            <person name="Goker M."/>
            <person name="Salamov A."/>
            <person name="Wisecaver J."/>
            <person name="Long T.M."/>
            <person name="Aerts A.L."/>
            <person name="Barry K."/>
            <person name="Choi C."/>
            <person name="Clum A."/>
            <person name="Coughlan A.Y."/>
            <person name="Deshpande S."/>
            <person name="Douglass A.P."/>
            <person name="Hanson S.J."/>
            <person name="Klenk H.-P."/>
            <person name="LaButti K."/>
            <person name="Lapidus A."/>
            <person name="Lindquist E."/>
            <person name="Lipzen A."/>
            <person name="Meier-kolthoff J.P."/>
            <person name="Ohm R.A."/>
            <person name="Otillar R.P."/>
            <person name="Pangilinan J."/>
            <person name="Peng Y."/>
            <person name="Rokas A."/>
            <person name="Rosa C.A."/>
            <person name="Scheuner C."/>
            <person name="Sibirny A.A."/>
            <person name="Slot J.C."/>
            <person name="Stielow J.B."/>
            <person name="Sun H."/>
            <person name="Kurtzman C.P."/>
            <person name="Blackwell M."/>
            <person name="Grigoriev I.V."/>
            <person name="Jeffries T.W."/>
        </authorList>
    </citation>
    <scope>NUCLEOTIDE SEQUENCE [LARGE SCALE GENOMIC DNA]</scope>
    <source>
        <strain evidence="2 3">NRRL YB-4993</strain>
    </source>
</reference>
<evidence type="ECO:0000256" key="1">
    <source>
        <dbReference type="SAM" id="SignalP"/>
    </source>
</evidence>
<comment type="caution">
    <text evidence="2">The sequence shown here is derived from an EMBL/GenBank/DDBJ whole genome shotgun (WGS) entry which is preliminary data.</text>
</comment>
<evidence type="ECO:0000313" key="3">
    <source>
        <dbReference type="Proteomes" id="UP000092555"/>
    </source>
</evidence>
<proteinExistence type="predicted"/>
<organism evidence="2 3">
    <name type="scientific">Metschnikowia bicuspidata var. bicuspidata NRRL YB-4993</name>
    <dbReference type="NCBI Taxonomy" id="869754"/>
    <lineage>
        <taxon>Eukaryota</taxon>
        <taxon>Fungi</taxon>
        <taxon>Dikarya</taxon>
        <taxon>Ascomycota</taxon>
        <taxon>Saccharomycotina</taxon>
        <taxon>Pichiomycetes</taxon>
        <taxon>Metschnikowiaceae</taxon>
        <taxon>Metschnikowia</taxon>
    </lineage>
</organism>
<dbReference type="Proteomes" id="UP000092555">
    <property type="component" value="Unassembled WGS sequence"/>
</dbReference>
<keyword evidence="3" id="KW-1185">Reference proteome</keyword>
<evidence type="ECO:0000313" key="2">
    <source>
        <dbReference type="EMBL" id="OBA24057.1"/>
    </source>
</evidence>
<dbReference type="RefSeq" id="XP_018714538.1">
    <property type="nucleotide sequence ID" value="XM_018855629.1"/>
</dbReference>
<accession>A0A1A0HJJ3</accession>
<gene>
    <name evidence="2" type="ORF">METBIDRAFT_30403</name>
</gene>
<feature type="chain" id="PRO_5008291857" description="Secreted protein" evidence="1">
    <location>
        <begin position="19"/>
        <end position="74"/>
    </location>
</feature>
<sequence length="74" mass="7847">MTKCFGFFFLSLNPEISGQTSGDSAGQKAGGRDGLIVACTSGMPALDYRLCRVWGRPRVKCSIDSVNSSTGPWG</sequence>
<dbReference type="GeneID" id="30028605"/>
<name>A0A1A0HJJ3_9ASCO</name>
<feature type="signal peptide" evidence="1">
    <location>
        <begin position="1"/>
        <end position="18"/>
    </location>
</feature>
<protein>
    <recommendedName>
        <fullName evidence="4">Secreted protein</fullName>
    </recommendedName>
</protein>
<evidence type="ECO:0008006" key="4">
    <source>
        <dbReference type="Google" id="ProtNLM"/>
    </source>
</evidence>
<keyword evidence="1" id="KW-0732">Signal</keyword>